<evidence type="ECO:0000256" key="3">
    <source>
        <dbReference type="ARBA" id="ARBA00023163"/>
    </source>
</evidence>
<keyword evidence="2 6" id="KW-0238">DNA-binding</keyword>
<evidence type="ECO:0000313" key="6">
    <source>
        <dbReference type="EMBL" id="NYD85759.1"/>
    </source>
</evidence>
<feature type="domain" description="HTH hxlR-type" evidence="5">
    <location>
        <begin position="11"/>
        <end position="117"/>
    </location>
</feature>
<evidence type="ECO:0000313" key="7">
    <source>
        <dbReference type="Proteomes" id="UP000577956"/>
    </source>
</evidence>
<dbReference type="AlphaFoldDB" id="A0A7Y9JYG8"/>
<keyword evidence="1" id="KW-0805">Transcription regulation</keyword>
<dbReference type="SUPFAM" id="SSF46785">
    <property type="entry name" value="Winged helix' DNA-binding domain"/>
    <property type="match status" value="1"/>
</dbReference>
<sequence length="146" mass="15874">MVTSRTLAGPCRAWPEESTFIREVLDRIGDKWTVLVVTTLSDEPLRYSDLQASVPGISQRMLTVTLKALERDGLLTRTAFAEVPPRVVYELTDLGRSLADAVMALAAWAATHHEQVAASRAAHARSGVGREKTRHALARPTGPATS</sequence>
<reference evidence="6 7" key="1">
    <citation type="submission" date="2020-07" db="EMBL/GenBank/DDBJ databases">
        <title>Sequencing the genomes of 1000 actinobacteria strains.</title>
        <authorList>
            <person name="Klenk H.-P."/>
        </authorList>
    </citation>
    <scope>NUCLEOTIDE SEQUENCE [LARGE SCALE GENOMIC DNA]</scope>
    <source>
        <strain evidence="6 7">DSM 24482</strain>
    </source>
</reference>
<dbReference type="Pfam" id="PF01638">
    <property type="entry name" value="HxlR"/>
    <property type="match status" value="1"/>
</dbReference>
<gene>
    <name evidence="6" type="ORF">BKA21_001308</name>
</gene>
<protein>
    <submittedName>
        <fullName evidence="6">DNA-binding HxlR family transcriptional regulator</fullName>
    </submittedName>
</protein>
<dbReference type="Proteomes" id="UP000577956">
    <property type="component" value="Unassembled WGS sequence"/>
</dbReference>
<accession>A0A7Y9JYG8</accession>
<evidence type="ECO:0000256" key="4">
    <source>
        <dbReference type="SAM" id="MobiDB-lite"/>
    </source>
</evidence>
<evidence type="ECO:0000256" key="1">
    <source>
        <dbReference type="ARBA" id="ARBA00023015"/>
    </source>
</evidence>
<dbReference type="InterPro" id="IPR036390">
    <property type="entry name" value="WH_DNA-bd_sf"/>
</dbReference>
<dbReference type="PROSITE" id="PS51118">
    <property type="entry name" value="HTH_HXLR"/>
    <property type="match status" value="1"/>
</dbReference>
<dbReference type="RefSeq" id="WP_140457513.1">
    <property type="nucleotide sequence ID" value="NZ_BAABFI010000018.1"/>
</dbReference>
<evidence type="ECO:0000259" key="5">
    <source>
        <dbReference type="PROSITE" id="PS51118"/>
    </source>
</evidence>
<name>A0A7Y9JYG8_9CELL</name>
<comment type="caution">
    <text evidence="6">The sequence shown here is derived from an EMBL/GenBank/DDBJ whole genome shotgun (WGS) entry which is preliminary data.</text>
</comment>
<dbReference type="EMBL" id="JACCBK010000001">
    <property type="protein sequence ID" value="NYD85759.1"/>
    <property type="molecule type" value="Genomic_DNA"/>
</dbReference>
<proteinExistence type="predicted"/>
<keyword evidence="3" id="KW-0804">Transcription</keyword>
<dbReference type="PANTHER" id="PTHR33204:SF39">
    <property type="entry name" value="TRANSCRIPTIONAL REGULATORY PROTEIN"/>
    <property type="match status" value="1"/>
</dbReference>
<dbReference type="InterPro" id="IPR036388">
    <property type="entry name" value="WH-like_DNA-bd_sf"/>
</dbReference>
<organism evidence="6 7">
    <name type="scientific">Cellulomonas oligotrophica</name>
    <dbReference type="NCBI Taxonomy" id="931536"/>
    <lineage>
        <taxon>Bacteria</taxon>
        <taxon>Bacillati</taxon>
        <taxon>Actinomycetota</taxon>
        <taxon>Actinomycetes</taxon>
        <taxon>Micrococcales</taxon>
        <taxon>Cellulomonadaceae</taxon>
        <taxon>Cellulomonas</taxon>
    </lineage>
</organism>
<dbReference type="InterPro" id="IPR002577">
    <property type="entry name" value="HTH_HxlR"/>
</dbReference>
<dbReference type="Gene3D" id="1.10.10.10">
    <property type="entry name" value="Winged helix-like DNA-binding domain superfamily/Winged helix DNA-binding domain"/>
    <property type="match status" value="1"/>
</dbReference>
<dbReference type="GO" id="GO:0003677">
    <property type="term" value="F:DNA binding"/>
    <property type="evidence" value="ECO:0007669"/>
    <property type="project" value="UniProtKB-KW"/>
</dbReference>
<dbReference type="PANTHER" id="PTHR33204">
    <property type="entry name" value="TRANSCRIPTIONAL REGULATOR, MARR FAMILY"/>
    <property type="match status" value="1"/>
</dbReference>
<feature type="region of interest" description="Disordered" evidence="4">
    <location>
        <begin position="123"/>
        <end position="146"/>
    </location>
</feature>
<evidence type="ECO:0000256" key="2">
    <source>
        <dbReference type="ARBA" id="ARBA00023125"/>
    </source>
</evidence>